<feature type="region of interest" description="Disordered" evidence="1">
    <location>
        <begin position="12"/>
        <end position="37"/>
    </location>
</feature>
<dbReference type="GeneID" id="87886196"/>
<feature type="compositionally biased region" description="Polar residues" evidence="1">
    <location>
        <begin position="21"/>
        <end position="30"/>
    </location>
</feature>
<dbReference type="EMBL" id="JAUDZG010000002">
    <property type="protein sequence ID" value="KAK3308600.1"/>
    <property type="molecule type" value="Genomic_DNA"/>
</dbReference>
<dbReference type="Pfam" id="PF08058">
    <property type="entry name" value="NPCC"/>
    <property type="match status" value="1"/>
</dbReference>
<feature type="transmembrane region" description="Helical" evidence="2">
    <location>
        <begin position="58"/>
        <end position="79"/>
    </location>
</feature>
<gene>
    <name evidence="3" type="ORF">B0T15DRAFT_500394</name>
</gene>
<reference evidence="3" key="1">
    <citation type="journal article" date="2023" name="Mol. Phylogenet. Evol.">
        <title>Genome-scale phylogeny and comparative genomics of the fungal order Sordariales.</title>
        <authorList>
            <person name="Hensen N."/>
            <person name="Bonometti L."/>
            <person name="Westerberg I."/>
            <person name="Brannstrom I.O."/>
            <person name="Guillou S."/>
            <person name="Cros-Aarteil S."/>
            <person name="Calhoun S."/>
            <person name="Haridas S."/>
            <person name="Kuo A."/>
            <person name="Mondo S."/>
            <person name="Pangilinan J."/>
            <person name="Riley R."/>
            <person name="LaButti K."/>
            <person name="Andreopoulos B."/>
            <person name="Lipzen A."/>
            <person name="Chen C."/>
            <person name="Yan M."/>
            <person name="Daum C."/>
            <person name="Ng V."/>
            <person name="Clum A."/>
            <person name="Steindorff A."/>
            <person name="Ohm R.A."/>
            <person name="Martin F."/>
            <person name="Silar P."/>
            <person name="Natvig D.O."/>
            <person name="Lalanne C."/>
            <person name="Gautier V."/>
            <person name="Ament-Velasquez S.L."/>
            <person name="Kruys A."/>
            <person name="Hutchinson M.I."/>
            <person name="Powell A.J."/>
            <person name="Barry K."/>
            <person name="Miller A.N."/>
            <person name="Grigoriev I.V."/>
            <person name="Debuchy R."/>
            <person name="Gladieux P."/>
            <person name="Hiltunen Thoren M."/>
            <person name="Johannesson H."/>
        </authorList>
    </citation>
    <scope>NUCLEOTIDE SEQUENCE</scope>
    <source>
        <strain evidence="3">CBS 333.67</strain>
    </source>
</reference>
<keyword evidence="2" id="KW-0472">Membrane</keyword>
<dbReference type="PANTHER" id="PTHR28003">
    <property type="entry name" value="NUCLEOPORIN POM34"/>
    <property type="match status" value="1"/>
</dbReference>
<dbReference type="GO" id="GO:0005640">
    <property type="term" value="C:nuclear outer membrane"/>
    <property type="evidence" value="ECO:0007669"/>
    <property type="project" value="TreeGrafter"/>
</dbReference>
<dbReference type="Proteomes" id="UP001273166">
    <property type="component" value="Unassembled WGS sequence"/>
</dbReference>
<evidence type="ECO:0000256" key="2">
    <source>
        <dbReference type="SAM" id="Phobius"/>
    </source>
</evidence>
<comment type="caution">
    <text evidence="3">The sequence shown here is derived from an EMBL/GenBank/DDBJ whole genome shotgun (WGS) entry which is preliminary data.</text>
</comment>
<feature type="region of interest" description="Disordered" evidence="1">
    <location>
        <begin position="248"/>
        <end position="270"/>
    </location>
</feature>
<dbReference type="PANTHER" id="PTHR28003:SF1">
    <property type="entry name" value="NUCLEOPORIN POM34"/>
    <property type="match status" value="1"/>
</dbReference>
<evidence type="ECO:0000313" key="4">
    <source>
        <dbReference type="Proteomes" id="UP001273166"/>
    </source>
</evidence>
<evidence type="ECO:0000256" key="1">
    <source>
        <dbReference type="SAM" id="MobiDB-lite"/>
    </source>
</evidence>
<sequence length="293" mass="31285">MSSSAMSVAQAQSTPVRQIAAPSSSVQDSPGNWKHPRLTEITRRRNLSTFGEKNIRQIVYNAMALFAIGLLRQMFPYFVRWFFPELKHYTNWIYAALTVLPLINIGLALLPLLRTQDDLSDIPLTPAQRKLLGLPPSSKPATPDSVYSTPPKYSRTPSMAGSPASIKSYTSSPLSNLASPVSAQYSSPRPGTSPSKLHPSPYSPSAVSPLLQKAVGGGLNGGRNASFGSPSSLGASTASSLFGASTASSMFGDGPPTPTPATGKRSSVSLNNKWLYEKGRRSSGSGWLHQNFS</sequence>
<dbReference type="GO" id="GO:0070762">
    <property type="term" value="C:nuclear pore transmembrane ring"/>
    <property type="evidence" value="ECO:0007669"/>
    <property type="project" value="TreeGrafter"/>
</dbReference>
<feature type="region of interest" description="Disordered" evidence="1">
    <location>
        <begin position="130"/>
        <end position="167"/>
    </location>
</feature>
<organism evidence="3 4">
    <name type="scientific">Chaetomium strumarium</name>
    <dbReference type="NCBI Taxonomy" id="1170767"/>
    <lineage>
        <taxon>Eukaryota</taxon>
        <taxon>Fungi</taxon>
        <taxon>Dikarya</taxon>
        <taxon>Ascomycota</taxon>
        <taxon>Pezizomycotina</taxon>
        <taxon>Sordariomycetes</taxon>
        <taxon>Sordariomycetidae</taxon>
        <taxon>Sordariales</taxon>
        <taxon>Chaetomiaceae</taxon>
        <taxon>Chaetomium</taxon>
    </lineage>
</organism>
<proteinExistence type="predicted"/>
<dbReference type="GO" id="GO:0006606">
    <property type="term" value="P:protein import into nucleus"/>
    <property type="evidence" value="ECO:0007669"/>
    <property type="project" value="TreeGrafter"/>
</dbReference>
<feature type="region of interest" description="Disordered" evidence="1">
    <location>
        <begin position="179"/>
        <end position="208"/>
    </location>
</feature>
<dbReference type="AlphaFoldDB" id="A0AAJ0M4L2"/>
<feature type="compositionally biased region" description="Polar residues" evidence="1">
    <location>
        <begin position="155"/>
        <end position="167"/>
    </location>
</feature>
<keyword evidence="4" id="KW-1185">Reference proteome</keyword>
<dbReference type="InterPro" id="IPR012578">
    <property type="entry name" value="Nucl_pore_cmplx"/>
</dbReference>
<feature type="compositionally biased region" description="Polar residues" evidence="1">
    <location>
        <begin position="179"/>
        <end position="195"/>
    </location>
</feature>
<accession>A0AAJ0M4L2</accession>
<feature type="transmembrane region" description="Helical" evidence="2">
    <location>
        <begin position="91"/>
        <end position="113"/>
    </location>
</feature>
<protein>
    <submittedName>
        <fullName evidence="3">Nuclear pore complex component-domain-containing protein</fullName>
    </submittedName>
</protein>
<keyword evidence="2" id="KW-1133">Transmembrane helix</keyword>
<evidence type="ECO:0000313" key="3">
    <source>
        <dbReference type="EMBL" id="KAK3308600.1"/>
    </source>
</evidence>
<dbReference type="RefSeq" id="XP_062724380.1">
    <property type="nucleotide sequence ID" value="XM_062867367.1"/>
</dbReference>
<dbReference type="GO" id="GO:0030474">
    <property type="term" value="P:spindle pole body duplication"/>
    <property type="evidence" value="ECO:0007669"/>
    <property type="project" value="TreeGrafter"/>
</dbReference>
<name>A0AAJ0M4L2_9PEZI</name>
<reference evidence="3" key="2">
    <citation type="submission" date="2023-06" db="EMBL/GenBank/DDBJ databases">
        <authorList>
            <consortium name="Lawrence Berkeley National Laboratory"/>
            <person name="Mondo S.J."/>
            <person name="Hensen N."/>
            <person name="Bonometti L."/>
            <person name="Westerberg I."/>
            <person name="Brannstrom I.O."/>
            <person name="Guillou S."/>
            <person name="Cros-Aarteil S."/>
            <person name="Calhoun S."/>
            <person name="Haridas S."/>
            <person name="Kuo A."/>
            <person name="Pangilinan J."/>
            <person name="Riley R."/>
            <person name="Labutti K."/>
            <person name="Andreopoulos B."/>
            <person name="Lipzen A."/>
            <person name="Chen C."/>
            <person name="Yanf M."/>
            <person name="Daum C."/>
            <person name="Ng V."/>
            <person name="Clum A."/>
            <person name="Steindorff A."/>
            <person name="Ohm R."/>
            <person name="Martin F."/>
            <person name="Silar P."/>
            <person name="Natvig D."/>
            <person name="Lalanne C."/>
            <person name="Gautier V."/>
            <person name="Ament-Velasquez S.L."/>
            <person name="Kruys A."/>
            <person name="Hutchinson M.I."/>
            <person name="Powell A.J."/>
            <person name="Barry K."/>
            <person name="Miller A.N."/>
            <person name="Grigoriev I.V."/>
            <person name="Debuchy R."/>
            <person name="Gladieux P."/>
            <person name="Thoren M.H."/>
            <person name="Johannesson H."/>
        </authorList>
    </citation>
    <scope>NUCLEOTIDE SEQUENCE</scope>
    <source>
        <strain evidence="3">CBS 333.67</strain>
    </source>
</reference>
<keyword evidence="2" id="KW-0812">Transmembrane</keyword>